<proteinExistence type="predicted"/>
<name>A0ABZ3EF13_9STAP</name>
<evidence type="ECO:0000256" key="1">
    <source>
        <dbReference type="SAM" id="MobiDB-lite"/>
    </source>
</evidence>
<dbReference type="RefSeq" id="WP_251517188.1">
    <property type="nucleotide sequence ID" value="NZ_CP128355.1"/>
</dbReference>
<dbReference type="Proteomes" id="UP001436297">
    <property type="component" value="Chromosome"/>
</dbReference>
<evidence type="ECO:0008006" key="4">
    <source>
        <dbReference type="Google" id="ProtNLM"/>
    </source>
</evidence>
<keyword evidence="3" id="KW-1185">Reference proteome</keyword>
<gene>
    <name evidence="2" type="ORF">QQM35_02240</name>
</gene>
<evidence type="ECO:0000313" key="3">
    <source>
        <dbReference type="Proteomes" id="UP001436297"/>
    </source>
</evidence>
<feature type="region of interest" description="Disordered" evidence="1">
    <location>
        <begin position="30"/>
        <end position="62"/>
    </location>
</feature>
<evidence type="ECO:0000313" key="2">
    <source>
        <dbReference type="EMBL" id="XAF70962.1"/>
    </source>
</evidence>
<accession>A0ABZ3EF13</accession>
<feature type="compositionally biased region" description="Low complexity" evidence="1">
    <location>
        <begin position="33"/>
        <end position="53"/>
    </location>
</feature>
<sequence length="62" mass="6456">MKKNFIKSIITVSVATFFIGSVGGTVEAAQQDSKSVNSTSSSILNTSSSSNINQEGSKLETV</sequence>
<reference evidence="2 3" key="1">
    <citation type="journal article" date="2024" name="Pathogens">
        <title>Staphylococcus hsinchuensis sp. nov., Isolated from Soymilk.</title>
        <authorList>
            <person name="Wang Y.T."/>
            <person name="Lin Y.C."/>
            <person name="Hsieh Y.H."/>
            <person name="Lin Y.T."/>
            <person name="Hamada M."/>
            <person name="Chen C.C."/>
            <person name="Liou J.S."/>
            <person name="Lee A.Y."/>
            <person name="Zhang W.L."/>
            <person name="Chen Y.T."/>
            <person name="Huang C.H."/>
        </authorList>
    </citation>
    <scope>NUCLEOTIDE SEQUENCE [LARGE SCALE GENOMIC DNA]</scope>
    <source>
        <strain evidence="2 3">H164</strain>
    </source>
</reference>
<protein>
    <recommendedName>
        <fullName evidence="4">Serine protease</fullName>
    </recommendedName>
</protein>
<dbReference type="EMBL" id="CP128355">
    <property type="protein sequence ID" value="XAF70962.1"/>
    <property type="molecule type" value="Genomic_DNA"/>
</dbReference>
<organism evidence="2 3">
    <name type="scientific">Staphylococcus hsinchuensis</name>
    <dbReference type="NCBI Taxonomy" id="3051183"/>
    <lineage>
        <taxon>Bacteria</taxon>
        <taxon>Bacillati</taxon>
        <taxon>Bacillota</taxon>
        <taxon>Bacilli</taxon>
        <taxon>Bacillales</taxon>
        <taxon>Staphylococcaceae</taxon>
        <taxon>Staphylococcus</taxon>
    </lineage>
</organism>